<evidence type="ECO:0000256" key="4">
    <source>
        <dbReference type="ARBA" id="ARBA00023125"/>
    </source>
</evidence>
<dbReference type="SUPFAM" id="SSF88659">
    <property type="entry name" value="Sigma3 and sigma4 domains of RNA polymerase sigma factors"/>
    <property type="match status" value="1"/>
</dbReference>
<dbReference type="InterPro" id="IPR036388">
    <property type="entry name" value="WH-like_DNA-bd_sf"/>
</dbReference>
<evidence type="ECO:0000313" key="8">
    <source>
        <dbReference type="EMBL" id="GII56742.1"/>
    </source>
</evidence>
<evidence type="ECO:0000259" key="6">
    <source>
        <dbReference type="Pfam" id="PF04542"/>
    </source>
</evidence>
<dbReference type="PANTHER" id="PTHR43133:SF52">
    <property type="entry name" value="ECF RNA POLYMERASE SIGMA FACTOR SIGL"/>
    <property type="match status" value="1"/>
</dbReference>
<dbReference type="GO" id="GO:0000428">
    <property type="term" value="C:DNA-directed RNA polymerase complex"/>
    <property type="evidence" value="ECO:0007669"/>
    <property type="project" value="UniProtKB-KW"/>
</dbReference>
<comment type="similarity">
    <text evidence="1">Belongs to the sigma-70 factor family. ECF subfamily.</text>
</comment>
<dbReference type="InterPro" id="IPR013325">
    <property type="entry name" value="RNA_pol_sigma_r2"/>
</dbReference>
<dbReference type="InterPro" id="IPR014284">
    <property type="entry name" value="RNA_pol_sigma-70_dom"/>
</dbReference>
<dbReference type="GO" id="GO:0003677">
    <property type="term" value="F:DNA binding"/>
    <property type="evidence" value="ECO:0007669"/>
    <property type="project" value="UniProtKB-KW"/>
</dbReference>
<proteinExistence type="inferred from homology"/>
<gene>
    <name evidence="8" type="primary">rpoE_21</name>
    <name evidence="8" type="ORF">Pth03_51310</name>
</gene>
<dbReference type="InterPro" id="IPR007627">
    <property type="entry name" value="RNA_pol_sigma70_r2"/>
</dbReference>
<dbReference type="InterPro" id="IPR013324">
    <property type="entry name" value="RNA_pol_sigma_r3/r4-like"/>
</dbReference>
<evidence type="ECO:0000259" key="7">
    <source>
        <dbReference type="Pfam" id="PF04545"/>
    </source>
</evidence>
<feature type="domain" description="RNA polymerase sigma-70 region 2" evidence="6">
    <location>
        <begin position="23"/>
        <end position="90"/>
    </location>
</feature>
<keyword evidence="2" id="KW-0805">Transcription regulation</keyword>
<keyword evidence="5" id="KW-0804">Transcription</keyword>
<dbReference type="Pfam" id="PF04542">
    <property type="entry name" value="Sigma70_r2"/>
    <property type="match status" value="1"/>
</dbReference>
<dbReference type="GO" id="GO:0006352">
    <property type="term" value="P:DNA-templated transcription initiation"/>
    <property type="evidence" value="ECO:0007669"/>
    <property type="project" value="InterPro"/>
</dbReference>
<dbReference type="PANTHER" id="PTHR43133">
    <property type="entry name" value="RNA POLYMERASE ECF-TYPE SIGMA FACTO"/>
    <property type="match status" value="1"/>
</dbReference>
<keyword evidence="9" id="KW-1185">Reference proteome</keyword>
<evidence type="ECO:0000256" key="2">
    <source>
        <dbReference type="ARBA" id="ARBA00023015"/>
    </source>
</evidence>
<dbReference type="CDD" id="cd06171">
    <property type="entry name" value="Sigma70_r4"/>
    <property type="match status" value="1"/>
</dbReference>
<dbReference type="Gene3D" id="1.10.10.10">
    <property type="entry name" value="Winged helix-like DNA-binding domain superfamily/Winged helix DNA-binding domain"/>
    <property type="match status" value="1"/>
</dbReference>
<keyword evidence="4" id="KW-0238">DNA-binding</keyword>
<reference evidence="8" key="1">
    <citation type="submission" date="2021-01" db="EMBL/GenBank/DDBJ databases">
        <title>Whole genome shotgun sequence of Planotetraspora thailandica NBRC 104271.</title>
        <authorList>
            <person name="Komaki H."/>
            <person name="Tamura T."/>
        </authorList>
    </citation>
    <scope>NUCLEOTIDE SEQUENCE</scope>
    <source>
        <strain evidence="8">NBRC 104271</strain>
    </source>
</reference>
<protein>
    <submittedName>
        <fullName evidence="8">DNA-directed RNA polymerase sigma-70 factor</fullName>
    </submittedName>
</protein>
<dbReference type="SUPFAM" id="SSF88946">
    <property type="entry name" value="Sigma2 domain of RNA polymerase sigma factors"/>
    <property type="match status" value="1"/>
</dbReference>
<evidence type="ECO:0000313" key="9">
    <source>
        <dbReference type="Proteomes" id="UP000605992"/>
    </source>
</evidence>
<comment type="caution">
    <text evidence="8">The sequence shown here is derived from an EMBL/GenBank/DDBJ whole genome shotgun (WGS) entry which is preliminary data.</text>
</comment>
<dbReference type="NCBIfam" id="TIGR02937">
    <property type="entry name" value="sigma70-ECF"/>
    <property type="match status" value="1"/>
</dbReference>
<keyword evidence="8" id="KW-0240">DNA-directed RNA polymerase</keyword>
<dbReference type="Gene3D" id="1.10.1740.10">
    <property type="match status" value="1"/>
</dbReference>
<dbReference type="AlphaFoldDB" id="A0A8J3V777"/>
<evidence type="ECO:0000256" key="5">
    <source>
        <dbReference type="ARBA" id="ARBA00023163"/>
    </source>
</evidence>
<dbReference type="InterPro" id="IPR039425">
    <property type="entry name" value="RNA_pol_sigma-70-like"/>
</dbReference>
<name>A0A8J3V777_9ACTN</name>
<dbReference type="Pfam" id="PF04545">
    <property type="entry name" value="Sigma70_r4"/>
    <property type="match status" value="1"/>
</dbReference>
<accession>A0A8J3V777</accession>
<keyword evidence="3" id="KW-0731">Sigma factor</keyword>
<sequence>MTLIATSDRSSLEASRKNLLRTLMSDHAKALLAYAEHLLGDRHMAEDIVQETLIRAWNHMERLYTTEGSIRGWLLTVVRNLAIDRLRSAASRHETVGTDHHDVTQPDHADAVLTSVETTALLRHLSAEHREVLVHTYLYGRTVVETARILGIPAGTVKSRQHYALSNLRAQARTRGSGRNG</sequence>
<dbReference type="GO" id="GO:0016987">
    <property type="term" value="F:sigma factor activity"/>
    <property type="evidence" value="ECO:0007669"/>
    <property type="project" value="UniProtKB-KW"/>
</dbReference>
<dbReference type="InterPro" id="IPR007630">
    <property type="entry name" value="RNA_pol_sigma70_r4"/>
</dbReference>
<dbReference type="Proteomes" id="UP000605992">
    <property type="component" value="Unassembled WGS sequence"/>
</dbReference>
<dbReference type="RefSeq" id="WP_203946880.1">
    <property type="nucleotide sequence ID" value="NZ_BOOR01000038.1"/>
</dbReference>
<dbReference type="EMBL" id="BOOR01000038">
    <property type="protein sequence ID" value="GII56742.1"/>
    <property type="molecule type" value="Genomic_DNA"/>
</dbReference>
<evidence type="ECO:0000256" key="3">
    <source>
        <dbReference type="ARBA" id="ARBA00023082"/>
    </source>
</evidence>
<organism evidence="8 9">
    <name type="scientific">Planotetraspora thailandica</name>
    <dbReference type="NCBI Taxonomy" id="487172"/>
    <lineage>
        <taxon>Bacteria</taxon>
        <taxon>Bacillati</taxon>
        <taxon>Actinomycetota</taxon>
        <taxon>Actinomycetes</taxon>
        <taxon>Streptosporangiales</taxon>
        <taxon>Streptosporangiaceae</taxon>
        <taxon>Planotetraspora</taxon>
    </lineage>
</organism>
<evidence type="ECO:0000256" key="1">
    <source>
        <dbReference type="ARBA" id="ARBA00010641"/>
    </source>
</evidence>
<feature type="domain" description="RNA polymerase sigma-70 region 4" evidence="7">
    <location>
        <begin position="121"/>
        <end position="170"/>
    </location>
</feature>